<sequence>MKNAVTVKHMNPIRSISNVPSKYRGYIREKAIDRARTRIIVAGNDPRKMSVEDLEVVVREEEDKIRHSIRDKGLLAVLALLGLNLFG</sequence>
<evidence type="ECO:0000313" key="2">
    <source>
        <dbReference type="Proteomes" id="UP000253083"/>
    </source>
</evidence>
<dbReference type="Proteomes" id="UP000253083">
    <property type="component" value="Unassembled WGS sequence"/>
</dbReference>
<comment type="caution">
    <text evidence="1">The sequence shown here is derived from an EMBL/GenBank/DDBJ whole genome shotgun (WGS) entry which is preliminary data.</text>
</comment>
<protein>
    <submittedName>
        <fullName evidence="1">Uncharacterized protein</fullName>
    </submittedName>
</protein>
<name>A0A395JIB7_9GAMM</name>
<keyword evidence="2" id="KW-1185">Reference proteome</keyword>
<organism evidence="1 2">
    <name type="scientific">Arenicella xantha</name>
    <dbReference type="NCBI Taxonomy" id="644221"/>
    <lineage>
        <taxon>Bacteria</taxon>
        <taxon>Pseudomonadati</taxon>
        <taxon>Pseudomonadota</taxon>
        <taxon>Gammaproteobacteria</taxon>
        <taxon>Arenicellales</taxon>
        <taxon>Arenicellaceae</taxon>
        <taxon>Arenicella</taxon>
    </lineage>
</organism>
<gene>
    <name evidence="1" type="ORF">DFR28_10525</name>
</gene>
<evidence type="ECO:0000313" key="1">
    <source>
        <dbReference type="EMBL" id="RBP48687.1"/>
    </source>
</evidence>
<accession>A0A395JIB7</accession>
<dbReference type="EMBL" id="QNRT01000005">
    <property type="protein sequence ID" value="RBP48687.1"/>
    <property type="molecule type" value="Genomic_DNA"/>
</dbReference>
<proteinExistence type="predicted"/>
<dbReference type="AlphaFoldDB" id="A0A395JIB7"/>
<dbReference type="InParanoid" id="A0A395JIB7"/>
<reference evidence="1 2" key="1">
    <citation type="submission" date="2018-06" db="EMBL/GenBank/DDBJ databases">
        <title>Genomic Encyclopedia of Type Strains, Phase IV (KMG-IV): sequencing the most valuable type-strain genomes for metagenomic binning, comparative biology and taxonomic classification.</title>
        <authorList>
            <person name="Goeker M."/>
        </authorList>
    </citation>
    <scope>NUCLEOTIDE SEQUENCE [LARGE SCALE GENOMIC DNA]</scope>
    <source>
        <strain evidence="1 2">DSM 24032</strain>
    </source>
</reference>
<dbReference type="RefSeq" id="WP_211317020.1">
    <property type="nucleotide sequence ID" value="NZ_QNRT01000005.1"/>
</dbReference>